<gene>
    <name evidence="5" type="ORF">BIY37_01650</name>
</gene>
<feature type="binding site" evidence="3">
    <location>
        <position position="49"/>
    </location>
    <ligand>
        <name>a divalent metal cation</name>
        <dbReference type="ChEBI" id="CHEBI:60240"/>
    </ligand>
</feature>
<accession>A0A1V6M2V7</accession>
<name>A0A1V6M2V7_9BACT</name>
<evidence type="ECO:0000256" key="2">
    <source>
        <dbReference type="ARBA" id="ARBA00022723"/>
    </source>
</evidence>
<protein>
    <submittedName>
        <fullName evidence="5">Damage-inducible protein DinB</fullName>
    </submittedName>
</protein>
<dbReference type="SUPFAM" id="SSF109854">
    <property type="entry name" value="DinB/YfiT-like putative metalloenzymes"/>
    <property type="match status" value="1"/>
</dbReference>
<evidence type="ECO:0000313" key="5">
    <source>
        <dbReference type="EMBL" id="OQD46739.1"/>
    </source>
</evidence>
<dbReference type="InterPro" id="IPR034660">
    <property type="entry name" value="DinB/YfiT-like"/>
</dbReference>
<dbReference type="EMBL" id="MJUW02000021">
    <property type="protein sequence ID" value="OQD46739.1"/>
    <property type="molecule type" value="Genomic_DNA"/>
</dbReference>
<proteinExistence type="inferred from homology"/>
<reference evidence="5 6" key="1">
    <citation type="journal article" date="2016" name="Genome Announc.">
        <title>Draft Genome Sequence of the Anaerobic Ammonium-Oxidizing Bacterium 'Candidatus Brocadia sp. 40'.</title>
        <authorList>
            <person name="Ali M."/>
            <person name="Haroon M.F."/>
            <person name="Narita Y."/>
            <person name="Zhang L."/>
            <person name="Rangel Shaw D."/>
            <person name="Okabe S."/>
            <person name="Saikaly P.E."/>
        </authorList>
    </citation>
    <scope>NUCLEOTIDE SEQUENCE [LARGE SCALE GENOMIC DNA]</scope>
    <source>
        <strain evidence="5 6">40</strain>
    </source>
</reference>
<keyword evidence="2 3" id="KW-0479">Metal-binding</keyword>
<dbReference type="Gene3D" id="1.20.120.450">
    <property type="entry name" value="dinb family like domain"/>
    <property type="match status" value="1"/>
</dbReference>
<feature type="region of interest" description="Disordered" evidence="4">
    <location>
        <begin position="180"/>
        <end position="204"/>
    </location>
</feature>
<feature type="binding site" evidence="3">
    <location>
        <position position="130"/>
    </location>
    <ligand>
        <name>a divalent metal cation</name>
        <dbReference type="ChEBI" id="CHEBI:60240"/>
    </ligand>
</feature>
<organism evidence="5 6">
    <name type="scientific">Candidatus Brocadia sapporoensis</name>
    <dbReference type="NCBI Taxonomy" id="392547"/>
    <lineage>
        <taxon>Bacteria</taxon>
        <taxon>Pseudomonadati</taxon>
        <taxon>Planctomycetota</taxon>
        <taxon>Candidatus Brocadiia</taxon>
        <taxon>Candidatus Brocadiales</taxon>
        <taxon>Candidatus Brocadiaceae</taxon>
        <taxon>Candidatus Brocadia</taxon>
    </lineage>
</organism>
<dbReference type="GO" id="GO:0046872">
    <property type="term" value="F:metal ion binding"/>
    <property type="evidence" value="ECO:0007669"/>
    <property type="project" value="UniProtKB-KW"/>
</dbReference>
<dbReference type="Proteomes" id="UP000242219">
    <property type="component" value="Unassembled WGS sequence"/>
</dbReference>
<comment type="similarity">
    <text evidence="1">Belongs to the DinB family.</text>
</comment>
<evidence type="ECO:0000313" key="6">
    <source>
        <dbReference type="Proteomes" id="UP000242219"/>
    </source>
</evidence>
<dbReference type="Pfam" id="PF05163">
    <property type="entry name" value="DinB"/>
    <property type="match status" value="1"/>
</dbReference>
<comment type="caution">
    <text evidence="5">The sequence shown here is derived from an EMBL/GenBank/DDBJ whole genome shotgun (WGS) entry which is preliminary data.</text>
</comment>
<dbReference type="AlphaFoldDB" id="A0A1V6M2V7"/>
<evidence type="ECO:0000256" key="1">
    <source>
        <dbReference type="ARBA" id="ARBA00008635"/>
    </source>
</evidence>
<sequence>MEYQFLIDTYETERMKTLSAWSMFQDEDMHVRPRPNDRRGRNALEHMVHQCMSENLWFRNMLEIDVGAPPLPKQESRLEFIKRYAEDSLKRLAALQKTDKAWWEKVMPFFDAKRSKAWIMTRRITHSAHHRGQLTVMLRMLGREIYSTYGPSADTGGLMIHNAPTIYPYPTIEALIDGESRGGIKAPLPGPGDKPCTERPDDGS</sequence>
<feature type="binding site" evidence="3">
    <location>
        <position position="126"/>
    </location>
    <ligand>
        <name>a divalent metal cation</name>
        <dbReference type="ChEBI" id="CHEBI:60240"/>
    </ligand>
</feature>
<dbReference type="InterPro" id="IPR007837">
    <property type="entry name" value="DinB"/>
</dbReference>
<keyword evidence="6" id="KW-1185">Reference proteome</keyword>
<feature type="compositionally biased region" description="Basic and acidic residues" evidence="4">
    <location>
        <begin position="195"/>
        <end position="204"/>
    </location>
</feature>
<dbReference type="RefSeq" id="WP_070066101.1">
    <property type="nucleotide sequence ID" value="NZ_MJUW02000021.1"/>
</dbReference>
<evidence type="ECO:0000256" key="4">
    <source>
        <dbReference type="SAM" id="MobiDB-lite"/>
    </source>
</evidence>
<evidence type="ECO:0000256" key="3">
    <source>
        <dbReference type="PIRSR" id="PIRSR607837-1"/>
    </source>
</evidence>